<name>A0A7W6K1Q8_9HYPH</name>
<dbReference type="RefSeq" id="WP_183790057.1">
    <property type="nucleotide sequence ID" value="NZ_JACIDU010000003.1"/>
</dbReference>
<sequence length="182" mass="20145">MYQRMTCRDIYAYWDALRGEAASPMRSQIEPAAIRMALPDLFMLESTAEGDLSFRLVGTRMCALFGRELRGHSFDDLWAGGPNSNPVDIAQGVIAHESPVLMNLLGFFHDGETSRFEMLLLPIRSAEGLCDRLMGALVLEPGEPNLLTAQTLRYLYLERSRPLKGARPAATTGTPRNQSAAL</sequence>
<keyword evidence="2" id="KW-1185">Reference proteome</keyword>
<dbReference type="PIRSF" id="PIRSF031878">
    <property type="entry name" value="UCP031878"/>
    <property type="match status" value="1"/>
</dbReference>
<gene>
    <name evidence="1" type="ORF">GGQ66_001002</name>
</gene>
<evidence type="ECO:0000313" key="1">
    <source>
        <dbReference type="EMBL" id="MBB4102467.1"/>
    </source>
</evidence>
<accession>A0A7W6K1Q8</accession>
<dbReference type="Proteomes" id="UP000584824">
    <property type="component" value="Unassembled WGS sequence"/>
</dbReference>
<dbReference type="InterPro" id="IPR009922">
    <property type="entry name" value="DUF1457"/>
</dbReference>
<dbReference type="AlphaFoldDB" id="A0A7W6K1Q8"/>
<reference evidence="1 2" key="1">
    <citation type="submission" date="2020-08" db="EMBL/GenBank/DDBJ databases">
        <title>Genomic Encyclopedia of Type Strains, Phase IV (KMG-IV): sequencing the most valuable type-strain genomes for metagenomic binning, comparative biology and taxonomic classification.</title>
        <authorList>
            <person name="Goeker M."/>
        </authorList>
    </citation>
    <scope>NUCLEOTIDE SEQUENCE [LARGE SCALE GENOMIC DNA]</scope>
    <source>
        <strain evidence="1 2">DSM 26385</strain>
    </source>
</reference>
<protein>
    <recommendedName>
        <fullName evidence="3">PAS domain-containing protein</fullName>
    </recommendedName>
</protein>
<organism evidence="1 2">
    <name type="scientific">Allorhizobium borbori</name>
    <dbReference type="NCBI Taxonomy" id="485907"/>
    <lineage>
        <taxon>Bacteria</taxon>
        <taxon>Pseudomonadati</taxon>
        <taxon>Pseudomonadota</taxon>
        <taxon>Alphaproteobacteria</taxon>
        <taxon>Hyphomicrobiales</taxon>
        <taxon>Rhizobiaceae</taxon>
        <taxon>Rhizobium/Agrobacterium group</taxon>
        <taxon>Allorhizobium</taxon>
    </lineage>
</organism>
<comment type="caution">
    <text evidence="1">The sequence shown here is derived from an EMBL/GenBank/DDBJ whole genome shotgun (WGS) entry which is preliminary data.</text>
</comment>
<dbReference type="Pfam" id="PF07310">
    <property type="entry name" value="PAS_5"/>
    <property type="match status" value="1"/>
</dbReference>
<evidence type="ECO:0008006" key="3">
    <source>
        <dbReference type="Google" id="ProtNLM"/>
    </source>
</evidence>
<evidence type="ECO:0000313" key="2">
    <source>
        <dbReference type="Proteomes" id="UP000584824"/>
    </source>
</evidence>
<dbReference type="EMBL" id="JACIDU010000003">
    <property type="protein sequence ID" value="MBB4102467.1"/>
    <property type="molecule type" value="Genomic_DNA"/>
</dbReference>
<proteinExistence type="predicted"/>